<dbReference type="PANTHER" id="PTHR43151">
    <property type="entry name" value="FEOA FAMILY PROTEIN"/>
    <property type="match status" value="1"/>
</dbReference>
<dbReference type="GO" id="GO:0046914">
    <property type="term" value="F:transition metal ion binding"/>
    <property type="evidence" value="ECO:0007669"/>
    <property type="project" value="InterPro"/>
</dbReference>
<name>A0A7S8E535_9CHLR</name>
<dbReference type="PANTHER" id="PTHR43151:SF1">
    <property type="entry name" value="SSR2333 PROTEIN"/>
    <property type="match status" value="1"/>
</dbReference>
<dbReference type="InterPro" id="IPR007167">
    <property type="entry name" value="Fe-transptr_FeoA-like"/>
</dbReference>
<dbReference type="KEGG" id="pmet:G4Y79_12360"/>
<keyword evidence="1" id="KW-0408">Iron</keyword>
<evidence type="ECO:0000256" key="1">
    <source>
        <dbReference type="ARBA" id="ARBA00023004"/>
    </source>
</evidence>
<protein>
    <submittedName>
        <fullName evidence="3">Ferrous iron transport protein A</fullName>
    </submittedName>
</protein>
<reference evidence="3 4" key="1">
    <citation type="submission" date="2020-02" db="EMBL/GenBank/DDBJ databases">
        <authorList>
            <person name="Zheng R.K."/>
            <person name="Sun C.M."/>
        </authorList>
    </citation>
    <scope>NUCLEOTIDE SEQUENCE [LARGE SCALE GENOMIC DNA]</scope>
    <source>
        <strain evidence="4">rifampicinis</strain>
    </source>
</reference>
<dbReference type="InterPro" id="IPR053184">
    <property type="entry name" value="FeoA-like"/>
</dbReference>
<dbReference type="SUPFAM" id="SSF50037">
    <property type="entry name" value="C-terminal domain of transcriptional repressors"/>
    <property type="match status" value="1"/>
</dbReference>
<dbReference type="Gene3D" id="2.30.30.90">
    <property type="match status" value="1"/>
</dbReference>
<accession>A0A7S8E535</accession>
<sequence>MSEVEVTDSFPLMFAEKGEVVWLTEIRSGDKLRRRLNELGLYVGMEVRVVQGSNSGPMILAVKNDTRLAVGRGMAQKIMVKRSKGAE</sequence>
<evidence type="ECO:0000313" key="4">
    <source>
        <dbReference type="Proteomes" id="UP000594468"/>
    </source>
</evidence>
<gene>
    <name evidence="3" type="ORF">G4Y79_12360</name>
</gene>
<feature type="domain" description="Ferrous iron transporter FeoA-like" evidence="2">
    <location>
        <begin position="10"/>
        <end position="82"/>
    </location>
</feature>
<evidence type="ECO:0000313" key="3">
    <source>
        <dbReference type="EMBL" id="QPC80510.1"/>
    </source>
</evidence>
<dbReference type="EMBL" id="CP062983">
    <property type="protein sequence ID" value="QPC80510.1"/>
    <property type="molecule type" value="Genomic_DNA"/>
</dbReference>
<dbReference type="Proteomes" id="UP000594468">
    <property type="component" value="Chromosome"/>
</dbReference>
<dbReference type="RefSeq" id="WP_195168585.1">
    <property type="nucleotide sequence ID" value="NZ_CP062983.1"/>
</dbReference>
<organism evidence="3 4">
    <name type="scientific">Phototrophicus methaneseepsis</name>
    <dbReference type="NCBI Taxonomy" id="2710758"/>
    <lineage>
        <taxon>Bacteria</taxon>
        <taxon>Bacillati</taxon>
        <taxon>Chloroflexota</taxon>
        <taxon>Candidatus Thermofontia</taxon>
        <taxon>Phototrophicales</taxon>
        <taxon>Phototrophicaceae</taxon>
        <taxon>Phototrophicus</taxon>
    </lineage>
</organism>
<dbReference type="Pfam" id="PF04023">
    <property type="entry name" value="FeoA"/>
    <property type="match status" value="1"/>
</dbReference>
<evidence type="ECO:0000259" key="2">
    <source>
        <dbReference type="SMART" id="SM00899"/>
    </source>
</evidence>
<dbReference type="InterPro" id="IPR038157">
    <property type="entry name" value="FeoA_core_dom"/>
</dbReference>
<keyword evidence="4" id="KW-1185">Reference proteome</keyword>
<dbReference type="InterPro" id="IPR008988">
    <property type="entry name" value="Transcriptional_repressor_C"/>
</dbReference>
<dbReference type="AlphaFoldDB" id="A0A7S8E535"/>
<dbReference type="SMART" id="SM00899">
    <property type="entry name" value="FeoA"/>
    <property type="match status" value="1"/>
</dbReference>
<proteinExistence type="predicted"/>